<dbReference type="EnsemblMetazoa" id="CapteT205006">
    <property type="protein sequence ID" value="CapteP205006"/>
    <property type="gene ID" value="CapteG205006"/>
</dbReference>
<name>R7TLX7_CAPTE</name>
<organism evidence="3">
    <name type="scientific">Capitella teleta</name>
    <name type="common">Polychaete worm</name>
    <dbReference type="NCBI Taxonomy" id="283909"/>
    <lineage>
        <taxon>Eukaryota</taxon>
        <taxon>Metazoa</taxon>
        <taxon>Spiralia</taxon>
        <taxon>Lophotrochozoa</taxon>
        <taxon>Annelida</taxon>
        <taxon>Polychaeta</taxon>
        <taxon>Sedentaria</taxon>
        <taxon>Scolecida</taxon>
        <taxon>Capitellidae</taxon>
        <taxon>Capitella</taxon>
    </lineage>
</organism>
<keyword evidence="2" id="KW-0732">Signal</keyword>
<feature type="compositionally biased region" description="Acidic residues" evidence="1">
    <location>
        <begin position="43"/>
        <end position="75"/>
    </location>
</feature>
<feature type="compositionally biased region" description="Basic and acidic residues" evidence="1">
    <location>
        <begin position="30"/>
        <end position="42"/>
    </location>
</feature>
<evidence type="ECO:0000256" key="1">
    <source>
        <dbReference type="SAM" id="MobiDB-lite"/>
    </source>
</evidence>
<feature type="region of interest" description="Disordered" evidence="1">
    <location>
        <begin position="95"/>
        <end position="130"/>
    </location>
</feature>
<dbReference type="HOGENOM" id="CLU_1566775_0_0_1"/>
<dbReference type="EMBL" id="KB309387">
    <property type="protein sequence ID" value="ELT94532.1"/>
    <property type="molecule type" value="Genomic_DNA"/>
</dbReference>
<evidence type="ECO:0000313" key="3">
    <source>
        <dbReference type="EMBL" id="ELT94532.1"/>
    </source>
</evidence>
<feature type="chain" id="PRO_5008787150" evidence="2">
    <location>
        <begin position="21"/>
        <end position="171"/>
    </location>
</feature>
<reference evidence="3 5" key="2">
    <citation type="journal article" date="2013" name="Nature">
        <title>Insights into bilaterian evolution from three spiralian genomes.</title>
        <authorList>
            <person name="Simakov O."/>
            <person name="Marletaz F."/>
            <person name="Cho S.J."/>
            <person name="Edsinger-Gonzales E."/>
            <person name="Havlak P."/>
            <person name="Hellsten U."/>
            <person name="Kuo D.H."/>
            <person name="Larsson T."/>
            <person name="Lv J."/>
            <person name="Arendt D."/>
            <person name="Savage R."/>
            <person name="Osoegawa K."/>
            <person name="de Jong P."/>
            <person name="Grimwood J."/>
            <person name="Chapman J.A."/>
            <person name="Shapiro H."/>
            <person name="Aerts A."/>
            <person name="Otillar R.P."/>
            <person name="Terry A.Y."/>
            <person name="Boore J.L."/>
            <person name="Grigoriev I.V."/>
            <person name="Lindberg D.R."/>
            <person name="Seaver E.C."/>
            <person name="Weisblat D.A."/>
            <person name="Putnam N.H."/>
            <person name="Rokhsar D.S."/>
        </authorList>
    </citation>
    <scope>NUCLEOTIDE SEQUENCE</scope>
    <source>
        <strain evidence="3 5">I ESC-2004</strain>
    </source>
</reference>
<proteinExistence type="predicted"/>
<reference evidence="4" key="3">
    <citation type="submission" date="2015-06" db="UniProtKB">
        <authorList>
            <consortium name="EnsemblMetazoa"/>
        </authorList>
    </citation>
    <scope>IDENTIFICATION</scope>
</reference>
<feature type="non-terminal residue" evidence="3">
    <location>
        <position position="171"/>
    </location>
</feature>
<dbReference type="AlphaFoldDB" id="R7TLX7"/>
<evidence type="ECO:0000313" key="5">
    <source>
        <dbReference type="Proteomes" id="UP000014760"/>
    </source>
</evidence>
<evidence type="ECO:0000256" key="2">
    <source>
        <dbReference type="SAM" id="SignalP"/>
    </source>
</evidence>
<dbReference type="Proteomes" id="UP000014760">
    <property type="component" value="Unassembled WGS sequence"/>
</dbReference>
<protein>
    <submittedName>
        <fullName evidence="3 4">Uncharacterized protein</fullName>
    </submittedName>
</protein>
<feature type="region of interest" description="Disordered" evidence="1">
    <location>
        <begin position="22"/>
        <end position="77"/>
    </location>
</feature>
<dbReference type="EMBL" id="AMQN01012238">
    <property type="status" value="NOT_ANNOTATED_CDS"/>
    <property type="molecule type" value="Genomic_DNA"/>
</dbReference>
<gene>
    <name evidence="3" type="ORF">CAPTEDRAFT_205006</name>
</gene>
<sequence length="171" mass="19588">MSRQVWCLLLLGCVVVLSQAQPTMPEAEESSQREEIAEKEEAFMEEMEEAVKEEDDDDDDDDDDDMSDLLGDDVELPPHLQEHLLKLKKTYVESGLGPPEEVMDQGNVEPVEEEEAKKEEVVSKEDELPEFPDIPEMFELPMSAIHEIVRQRIDRNELITSVVYKPDDTGR</sequence>
<feature type="compositionally biased region" description="Basic and acidic residues" evidence="1">
    <location>
        <begin position="115"/>
        <end position="126"/>
    </location>
</feature>
<accession>R7TLX7</accession>
<keyword evidence="5" id="KW-1185">Reference proteome</keyword>
<feature type="signal peptide" evidence="2">
    <location>
        <begin position="1"/>
        <end position="20"/>
    </location>
</feature>
<reference evidence="5" key="1">
    <citation type="submission" date="2012-12" db="EMBL/GenBank/DDBJ databases">
        <authorList>
            <person name="Hellsten U."/>
            <person name="Grimwood J."/>
            <person name="Chapman J.A."/>
            <person name="Shapiro H."/>
            <person name="Aerts A."/>
            <person name="Otillar R.P."/>
            <person name="Terry A.Y."/>
            <person name="Boore J.L."/>
            <person name="Simakov O."/>
            <person name="Marletaz F."/>
            <person name="Cho S.-J."/>
            <person name="Edsinger-Gonzales E."/>
            <person name="Havlak P."/>
            <person name="Kuo D.-H."/>
            <person name="Larsson T."/>
            <person name="Lv J."/>
            <person name="Arendt D."/>
            <person name="Savage R."/>
            <person name="Osoegawa K."/>
            <person name="de Jong P."/>
            <person name="Lindberg D.R."/>
            <person name="Seaver E.C."/>
            <person name="Weisblat D.A."/>
            <person name="Putnam N.H."/>
            <person name="Grigoriev I.V."/>
            <person name="Rokhsar D.S."/>
        </authorList>
    </citation>
    <scope>NUCLEOTIDE SEQUENCE</scope>
    <source>
        <strain evidence="5">I ESC-2004</strain>
    </source>
</reference>
<evidence type="ECO:0000313" key="4">
    <source>
        <dbReference type="EnsemblMetazoa" id="CapteP205006"/>
    </source>
</evidence>